<dbReference type="GO" id="GO:0003796">
    <property type="term" value="F:lysozyme activity"/>
    <property type="evidence" value="ECO:0007669"/>
    <property type="project" value="UniProtKB-EC"/>
</dbReference>
<accession>A0A1I6W0S7</accession>
<evidence type="ECO:0000256" key="1">
    <source>
        <dbReference type="ARBA" id="ARBA00000632"/>
    </source>
</evidence>
<keyword evidence="6 7" id="KW-0326">Glycosidase</keyword>
<dbReference type="GO" id="GO:0016998">
    <property type="term" value="P:cell wall macromolecule catabolic process"/>
    <property type="evidence" value="ECO:0007669"/>
    <property type="project" value="InterPro"/>
</dbReference>
<dbReference type="AlphaFoldDB" id="A0A1I6W0S7"/>
<dbReference type="RefSeq" id="WP_074947553.1">
    <property type="nucleotide sequence ID" value="NZ_FOZU01000037.1"/>
</dbReference>
<dbReference type="EC" id="3.2.1.17" evidence="7"/>
<name>A0A1I6W0S7_9GAMM</name>
<dbReference type="Gene3D" id="1.10.530.40">
    <property type="match status" value="1"/>
</dbReference>
<dbReference type="SUPFAM" id="SSF53955">
    <property type="entry name" value="Lysozyme-like"/>
    <property type="match status" value="1"/>
</dbReference>
<dbReference type="InterPro" id="IPR002196">
    <property type="entry name" value="Glyco_hydro_24"/>
</dbReference>
<evidence type="ECO:0000256" key="6">
    <source>
        <dbReference type="ARBA" id="ARBA00023295"/>
    </source>
</evidence>
<dbReference type="InterPro" id="IPR051018">
    <property type="entry name" value="Bacteriophage_GH24"/>
</dbReference>
<dbReference type="PANTHER" id="PTHR38107:SF3">
    <property type="entry name" value="LYSOZYME RRRD-RELATED"/>
    <property type="match status" value="1"/>
</dbReference>
<proteinExistence type="inferred from homology"/>
<dbReference type="GO" id="GO:0031640">
    <property type="term" value="P:killing of cells of another organism"/>
    <property type="evidence" value="ECO:0007669"/>
    <property type="project" value="UniProtKB-KW"/>
</dbReference>
<dbReference type="InterPro" id="IPR023347">
    <property type="entry name" value="Lysozyme_dom_sf"/>
</dbReference>
<keyword evidence="9" id="KW-1185">Reference proteome</keyword>
<evidence type="ECO:0000256" key="7">
    <source>
        <dbReference type="RuleBase" id="RU003788"/>
    </source>
</evidence>
<evidence type="ECO:0000256" key="3">
    <source>
        <dbReference type="ARBA" id="ARBA00022638"/>
    </source>
</evidence>
<dbReference type="CDD" id="cd00737">
    <property type="entry name" value="lyz_endolysin_autolysin"/>
    <property type="match status" value="1"/>
</dbReference>
<dbReference type="Proteomes" id="UP000182827">
    <property type="component" value="Unassembled WGS sequence"/>
</dbReference>
<gene>
    <name evidence="8" type="ORF">SAMN05444586_10372</name>
</gene>
<dbReference type="Pfam" id="PF00959">
    <property type="entry name" value="Phage_lysozyme"/>
    <property type="match status" value="1"/>
</dbReference>
<dbReference type="InterPro" id="IPR023346">
    <property type="entry name" value="Lysozyme-like_dom_sf"/>
</dbReference>
<sequence length="195" mass="21147">MRAIFDFLRKMSGGKLTQKQVDAANQVIANTTGSMVARMLGIAVDEMSVSNLGVDLICGFEGKRLVAYDDGVGVWTIGFGTTIYPNGIKVKKGDTCTEAQAKEYMAHDLKKFELAVNGAVNIPLNQNQFDALVSLAYNIGTGAFNKSTLVKKLNAGDIRGAADQFDVWINAGGKRMQGLVNRRAREKAFYLACLK</sequence>
<protein>
    <recommendedName>
        <fullName evidence="7">Lysozyme</fullName>
        <ecNumber evidence="7">3.2.1.17</ecNumber>
    </recommendedName>
</protein>
<evidence type="ECO:0000313" key="9">
    <source>
        <dbReference type="Proteomes" id="UP000182827"/>
    </source>
</evidence>
<keyword evidence="5" id="KW-1035">Host cytoplasm</keyword>
<comment type="similarity">
    <text evidence="7">Belongs to the glycosyl hydrolase 24 family.</text>
</comment>
<dbReference type="PANTHER" id="PTHR38107">
    <property type="match status" value="1"/>
</dbReference>
<dbReference type="InterPro" id="IPR033907">
    <property type="entry name" value="Endolysin_autolysin"/>
</dbReference>
<comment type="catalytic activity">
    <reaction evidence="1 7">
        <text>Hydrolysis of (1-&gt;4)-beta-linkages between N-acetylmuramic acid and N-acetyl-D-glucosamine residues in a peptidoglycan and between N-acetyl-D-glucosamine residues in chitodextrins.</text>
        <dbReference type="EC" id="3.2.1.17"/>
    </reaction>
</comment>
<evidence type="ECO:0000256" key="4">
    <source>
        <dbReference type="ARBA" id="ARBA00022801"/>
    </source>
</evidence>
<keyword evidence="2 7" id="KW-0929">Antimicrobial</keyword>
<dbReference type="EMBL" id="FOZU01000037">
    <property type="protein sequence ID" value="SFT19331.1"/>
    <property type="molecule type" value="Genomic_DNA"/>
</dbReference>
<dbReference type="InterPro" id="IPR034690">
    <property type="entry name" value="Endolysin_T4_type"/>
</dbReference>
<evidence type="ECO:0000256" key="2">
    <source>
        <dbReference type="ARBA" id="ARBA00022529"/>
    </source>
</evidence>
<organism evidence="8 9">
    <name type="scientific">Acinetobacter bohemicus</name>
    <dbReference type="NCBI Taxonomy" id="1435036"/>
    <lineage>
        <taxon>Bacteria</taxon>
        <taxon>Pseudomonadati</taxon>
        <taxon>Pseudomonadota</taxon>
        <taxon>Gammaproteobacteria</taxon>
        <taxon>Moraxellales</taxon>
        <taxon>Moraxellaceae</taxon>
        <taxon>Acinetobacter</taxon>
    </lineage>
</organism>
<reference evidence="9" key="1">
    <citation type="submission" date="2016-10" db="EMBL/GenBank/DDBJ databases">
        <authorList>
            <person name="Varghese N."/>
            <person name="Submissions S."/>
        </authorList>
    </citation>
    <scope>NUCLEOTIDE SEQUENCE [LARGE SCALE GENOMIC DNA]</scope>
    <source>
        <strain evidence="9">ANC 5076</strain>
    </source>
</reference>
<keyword evidence="4 7" id="KW-0378">Hydrolase</keyword>
<evidence type="ECO:0000256" key="5">
    <source>
        <dbReference type="ARBA" id="ARBA00023200"/>
    </source>
</evidence>
<evidence type="ECO:0000313" key="8">
    <source>
        <dbReference type="EMBL" id="SFT19331.1"/>
    </source>
</evidence>
<dbReference type="HAMAP" id="MF_04110">
    <property type="entry name" value="ENDOLYSIN_T4"/>
    <property type="match status" value="1"/>
</dbReference>
<dbReference type="GO" id="GO:0042742">
    <property type="term" value="P:defense response to bacterium"/>
    <property type="evidence" value="ECO:0007669"/>
    <property type="project" value="UniProtKB-KW"/>
</dbReference>
<dbReference type="GO" id="GO:0009253">
    <property type="term" value="P:peptidoglycan catabolic process"/>
    <property type="evidence" value="ECO:0007669"/>
    <property type="project" value="InterPro"/>
</dbReference>
<keyword evidence="3 7" id="KW-0081">Bacteriolytic enzyme</keyword>